<dbReference type="FunFam" id="3.40.50.720:FF:000243">
    <property type="entry name" value="Ubiquitin-like modifier-activating enzyme ATG7"/>
    <property type="match status" value="1"/>
</dbReference>
<evidence type="ECO:0000256" key="1">
    <source>
        <dbReference type="ARBA" id="ARBA00010931"/>
    </source>
</evidence>
<dbReference type="GO" id="GO:0006995">
    <property type="term" value="P:cellular response to nitrogen starvation"/>
    <property type="evidence" value="ECO:0000318"/>
    <property type="project" value="GO_Central"/>
</dbReference>
<dbReference type="GO" id="GO:0034727">
    <property type="term" value="P:piecemeal microautophagy of the nucleus"/>
    <property type="evidence" value="ECO:0000318"/>
    <property type="project" value="GO_Central"/>
</dbReference>
<evidence type="ECO:0000256" key="4">
    <source>
        <dbReference type="ARBA" id="ARBA00022927"/>
    </source>
</evidence>
<dbReference type="GO" id="GO:0019778">
    <property type="term" value="F:Atg12 activating enzyme activity"/>
    <property type="evidence" value="ECO:0000318"/>
    <property type="project" value="GO_Central"/>
</dbReference>
<dbReference type="Gene3D" id="3.40.140.100">
    <property type="entry name" value="Ubiquitin-like modifier-activating enzyme ATG7 C-terminal domain"/>
    <property type="match status" value="1"/>
</dbReference>
<dbReference type="GO" id="GO:0015031">
    <property type="term" value="P:protein transport"/>
    <property type="evidence" value="ECO:0007669"/>
    <property type="project" value="UniProtKB-UniRule"/>
</dbReference>
<dbReference type="KEGG" id="smo:SELMODRAFT_87100"/>
<dbReference type="GO" id="GO:0019779">
    <property type="term" value="F:Atg8 activating enzyme activity"/>
    <property type="evidence" value="ECO:0000318"/>
    <property type="project" value="GO_Central"/>
</dbReference>
<evidence type="ECO:0000256" key="3">
    <source>
        <dbReference type="ARBA" id="ARBA00022448"/>
    </source>
</evidence>
<sequence>MAPPGAPSSSPSSSSSSSSSASTATAGSGSGSATAPTQSRILKFVPWQSSVTADFWHGLANLKLDVLRLDRRPLQIQGFFAPCSHPRISKPLQLTYESLSLELGTESPASDRNRCPAPGTLYNTNTSDEFNSIDRDALMNEETAKVWDDICSGRAEEDSNLLNRFFVICYADLKEWRFKYWFSFPALQFTQAVKHTMFQPASDYFTAEESLRVVSACTAWRTSPLTTCLSFFLLHLSCDGVTVRPLSDWEKCQGSFQILLGFYDPSHLPTNPGWPVRNLLVLAAVRWGLKNVDILCWRELQGRTDLRHCFVTSATFEEFGGIVLPENTNAVPKAAGWEPSARSVDLSSLMNPDMLAKSAADLNLKLMKWRSLPSLNLLLLSKTKCLLLGAGTLGCEVALRLLAWGIRDITFVDYGKVGYSNPLRQPLYQIKDCGRSKVEAAQEALKTKCVDVRAQGHQISIPMAGHSVSGNQVEETFDNFTKLQTLIEEHDVIFLLTDTRESRWLPTILCAAAEQSKIVINAALGFDSFVVMRHGEGPFNSTQDGRLGCYFCTDVVAPTDSTVNRTLDQQCTVSRPALAPIAGALAVEMAVVVMHHPLGPAAPADQAVSVTTSIDQPMGILPHQIRGFLAHYAQLVVSGIAFDGCTACSPKIVSEFKARGFAFILEALNSPNYLEDVAGLTDLLHATNSMSLDWDGEGDSDLGVPDMA</sequence>
<evidence type="ECO:0000256" key="6">
    <source>
        <dbReference type="PIRSR" id="PIRSR606285-1"/>
    </source>
</evidence>
<comment type="similarity">
    <text evidence="1 7">Belongs to the ATG7 family.</text>
</comment>
<dbReference type="GO" id="GO:0032446">
    <property type="term" value="P:protein modification by small protein conjugation"/>
    <property type="evidence" value="ECO:0000318"/>
    <property type="project" value="GO_Central"/>
</dbReference>
<dbReference type="Gene3D" id="3.40.140.70">
    <property type="entry name" value="Ubiquitin-like modifier-activating enzyme ATG7 N-terminal domain"/>
    <property type="match status" value="1"/>
</dbReference>
<evidence type="ECO:0000259" key="10">
    <source>
        <dbReference type="Pfam" id="PF16420"/>
    </source>
</evidence>
<evidence type="ECO:0000256" key="8">
    <source>
        <dbReference type="SAM" id="MobiDB-lite"/>
    </source>
</evidence>
<keyword evidence="12" id="KW-1185">Reference proteome</keyword>
<dbReference type="InterPro" id="IPR042523">
    <property type="entry name" value="Atg7_N_2"/>
</dbReference>
<dbReference type="Pfam" id="PF16420">
    <property type="entry name" value="ATG7_N"/>
    <property type="match status" value="1"/>
</dbReference>
<dbReference type="InterPro" id="IPR035985">
    <property type="entry name" value="Ubiquitin-activating_enz"/>
</dbReference>
<dbReference type="STRING" id="88036.D8R6W3"/>
<dbReference type="GO" id="GO:0000407">
    <property type="term" value="C:phagophore assembly site"/>
    <property type="evidence" value="ECO:0000318"/>
    <property type="project" value="GO_Central"/>
</dbReference>
<keyword evidence="3 7" id="KW-0813">Transport</keyword>
<dbReference type="AlphaFoldDB" id="D8R6W3"/>
<dbReference type="PANTHER" id="PTHR10953:SF3">
    <property type="entry name" value="UBIQUITIN-LIKE MODIFIER-ACTIVATING ENZYME ATG7"/>
    <property type="match status" value="1"/>
</dbReference>
<feature type="domain" description="THIF-type NAD/FAD binding fold" evidence="9">
    <location>
        <begin position="369"/>
        <end position="596"/>
    </location>
</feature>
<feature type="active site" description="Glycyl thioester intermediate" evidence="6">
    <location>
        <position position="571"/>
    </location>
</feature>
<dbReference type="Gramene" id="EFJ31414">
    <property type="protein sequence ID" value="EFJ31414"/>
    <property type="gene ID" value="SELMODRAFT_87100"/>
</dbReference>
<keyword evidence="7" id="KW-0963">Cytoplasm</keyword>
<dbReference type="eggNOG" id="KOG2337">
    <property type="taxonomic scope" value="Eukaryota"/>
</dbReference>
<dbReference type="NCBIfam" id="TIGR01381">
    <property type="entry name" value="E1_like_apg7"/>
    <property type="match status" value="1"/>
</dbReference>
<evidence type="ECO:0000256" key="5">
    <source>
        <dbReference type="ARBA" id="ARBA00023006"/>
    </source>
</evidence>
<dbReference type="InterPro" id="IPR045886">
    <property type="entry name" value="ThiF/MoeB/HesA"/>
</dbReference>
<evidence type="ECO:0000256" key="2">
    <source>
        <dbReference type="ARBA" id="ARBA00017647"/>
    </source>
</evidence>
<reference evidence="11 12" key="1">
    <citation type="journal article" date="2011" name="Science">
        <title>The Selaginella genome identifies genetic changes associated with the evolution of vascular plants.</title>
        <authorList>
            <person name="Banks J.A."/>
            <person name="Nishiyama T."/>
            <person name="Hasebe M."/>
            <person name="Bowman J.L."/>
            <person name="Gribskov M."/>
            <person name="dePamphilis C."/>
            <person name="Albert V.A."/>
            <person name="Aono N."/>
            <person name="Aoyama T."/>
            <person name="Ambrose B.A."/>
            <person name="Ashton N.W."/>
            <person name="Axtell M.J."/>
            <person name="Barker E."/>
            <person name="Barker M.S."/>
            <person name="Bennetzen J.L."/>
            <person name="Bonawitz N.D."/>
            <person name="Chapple C."/>
            <person name="Cheng C."/>
            <person name="Correa L.G."/>
            <person name="Dacre M."/>
            <person name="DeBarry J."/>
            <person name="Dreyer I."/>
            <person name="Elias M."/>
            <person name="Engstrom E.M."/>
            <person name="Estelle M."/>
            <person name="Feng L."/>
            <person name="Finet C."/>
            <person name="Floyd S.K."/>
            <person name="Frommer W.B."/>
            <person name="Fujita T."/>
            <person name="Gramzow L."/>
            <person name="Gutensohn M."/>
            <person name="Harholt J."/>
            <person name="Hattori M."/>
            <person name="Heyl A."/>
            <person name="Hirai T."/>
            <person name="Hiwatashi Y."/>
            <person name="Ishikawa M."/>
            <person name="Iwata M."/>
            <person name="Karol K.G."/>
            <person name="Koehler B."/>
            <person name="Kolukisaoglu U."/>
            <person name="Kubo M."/>
            <person name="Kurata T."/>
            <person name="Lalonde S."/>
            <person name="Li K."/>
            <person name="Li Y."/>
            <person name="Litt A."/>
            <person name="Lyons E."/>
            <person name="Manning G."/>
            <person name="Maruyama T."/>
            <person name="Michael T.P."/>
            <person name="Mikami K."/>
            <person name="Miyazaki S."/>
            <person name="Morinaga S."/>
            <person name="Murata T."/>
            <person name="Mueller-Roeber B."/>
            <person name="Nelson D.R."/>
            <person name="Obara M."/>
            <person name="Oguri Y."/>
            <person name="Olmstead R.G."/>
            <person name="Onodera N."/>
            <person name="Petersen B.L."/>
            <person name="Pils B."/>
            <person name="Prigge M."/>
            <person name="Rensing S.A."/>
            <person name="Riano-Pachon D.M."/>
            <person name="Roberts A.W."/>
            <person name="Sato Y."/>
            <person name="Scheller H.V."/>
            <person name="Schulz B."/>
            <person name="Schulz C."/>
            <person name="Shakirov E.V."/>
            <person name="Shibagaki N."/>
            <person name="Shinohara N."/>
            <person name="Shippen D.E."/>
            <person name="Soerensen I."/>
            <person name="Sotooka R."/>
            <person name="Sugimoto N."/>
            <person name="Sugita M."/>
            <person name="Sumikawa N."/>
            <person name="Tanurdzic M."/>
            <person name="Theissen G."/>
            <person name="Ulvskov P."/>
            <person name="Wakazuki S."/>
            <person name="Weng J.K."/>
            <person name="Willats W.W."/>
            <person name="Wipf D."/>
            <person name="Wolf P.G."/>
            <person name="Yang L."/>
            <person name="Zimmer A.D."/>
            <person name="Zhu Q."/>
            <person name="Mitros T."/>
            <person name="Hellsten U."/>
            <person name="Loque D."/>
            <person name="Otillar R."/>
            <person name="Salamov A."/>
            <person name="Schmutz J."/>
            <person name="Shapiro H."/>
            <person name="Lindquist E."/>
            <person name="Lucas S."/>
            <person name="Rokhsar D."/>
            <person name="Grigoriev I.V."/>
        </authorList>
    </citation>
    <scope>NUCLEOTIDE SEQUENCE [LARGE SCALE GENOMIC DNA]</scope>
</reference>
<dbReference type="SUPFAM" id="SSF69572">
    <property type="entry name" value="Activating enzymes of the ubiquitin-like proteins"/>
    <property type="match status" value="1"/>
</dbReference>
<dbReference type="HOGENOM" id="CLU_012998_2_1_1"/>
<comment type="function">
    <text evidence="7">E1-like activating enzyme involved in the 2 ubiquitin-like systems required for autophagy.</text>
</comment>
<dbReference type="OMA" id="ICPSISA"/>
<dbReference type="InterPro" id="IPR000594">
    <property type="entry name" value="ThiF_NAD_FAD-bd"/>
</dbReference>
<evidence type="ECO:0000313" key="11">
    <source>
        <dbReference type="EMBL" id="EFJ31414.1"/>
    </source>
</evidence>
<comment type="subunit">
    <text evidence="7">Homodimer.</text>
</comment>
<dbReference type="EMBL" id="GL377573">
    <property type="protein sequence ID" value="EFJ31414.1"/>
    <property type="molecule type" value="Genomic_DNA"/>
</dbReference>
<dbReference type="FunCoup" id="D8R6W3">
    <property type="interactions" value="3561"/>
</dbReference>
<keyword evidence="5 7" id="KW-0072">Autophagy</keyword>
<evidence type="ECO:0000256" key="7">
    <source>
        <dbReference type="RuleBase" id="RU366022"/>
    </source>
</evidence>
<protein>
    <recommendedName>
        <fullName evidence="2 7">Ubiquitin-like modifier-activating enzyme ATG7</fullName>
    </recommendedName>
    <alternativeName>
        <fullName evidence="7">Autophagy-related protein 7</fullName>
    </alternativeName>
</protein>
<feature type="domain" description="Ubiquitin-like modifier-activating enzyme Atg7 N-terminal" evidence="10">
    <location>
        <begin position="42"/>
        <end position="350"/>
    </location>
</feature>
<keyword evidence="4 7" id="KW-0653">Protein transport</keyword>
<dbReference type="FunFam" id="3.40.140.70:FF:000001">
    <property type="entry name" value="Ubiquitin-like modifier-activating enzyme atg7"/>
    <property type="match status" value="1"/>
</dbReference>
<evidence type="ECO:0000313" key="12">
    <source>
        <dbReference type="Proteomes" id="UP000001514"/>
    </source>
</evidence>
<keyword evidence="7" id="KW-0833">Ubl conjugation pathway</keyword>
<dbReference type="Proteomes" id="UP000001514">
    <property type="component" value="Unassembled WGS sequence"/>
</dbReference>
<dbReference type="InterPro" id="IPR032197">
    <property type="entry name" value="Atg7_N"/>
</dbReference>
<dbReference type="GO" id="GO:0005737">
    <property type="term" value="C:cytoplasm"/>
    <property type="evidence" value="ECO:0000318"/>
    <property type="project" value="GO_Central"/>
</dbReference>
<proteinExistence type="inferred from homology"/>
<dbReference type="Gene3D" id="3.40.50.720">
    <property type="entry name" value="NAD(P)-binding Rossmann-like Domain"/>
    <property type="match status" value="1"/>
</dbReference>
<dbReference type="InterPro" id="IPR006285">
    <property type="entry name" value="Atg7"/>
</dbReference>
<dbReference type="InterPro" id="IPR042522">
    <property type="entry name" value="Atg7_N_1"/>
</dbReference>
<evidence type="ECO:0000259" key="9">
    <source>
        <dbReference type="Pfam" id="PF00899"/>
    </source>
</evidence>
<dbReference type="GO" id="GO:0000423">
    <property type="term" value="P:mitophagy"/>
    <property type="evidence" value="ECO:0000318"/>
    <property type="project" value="GO_Central"/>
</dbReference>
<dbReference type="Pfam" id="PF00899">
    <property type="entry name" value="ThiF"/>
    <property type="match status" value="1"/>
</dbReference>
<feature type="compositionally biased region" description="Low complexity" evidence="8">
    <location>
        <begin position="7"/>
        <end position="35"/>
    </location>
</feature>
<comment type="subcellular location">
    <subcellularLocation>
        <location evidence="7">Cytoplasm</location>
    </subcellularLocation>
    <subcellularLocation>
        <location evidence="7">Preautophagosomal structure</location>
    </subcellularLocation>
</comment>
<dbReference type="GO" id="GO:0000045">
    <property type="term" value="P:autophagosome assembly"/>
    <property type="evidence" value="ECO:0000318"/>
    <property type="project" value="GO_Central"/>
</dbReference>
<organism evidence="12">
    <name type="scientific">Selaginella moellendorffii</name>
    <name type="common">Spikemoss</name>
    <dbReference type="NCBI Taxonomy" id="88036"/>
    <lineage>
        <taxon>Eukaryota</taxon>
        <taxon>Viridiplantae</taxon>
        <taxon>Streptophyta</taxon>
        <taxon>Embryophyta</taxon>
        <taxon>Tracheophyta</taxon>
        <taxon>Lycopodiopsida</taxon>
        <taxon>Selaginellales</taxon>
        <taxon>Selaginellaceae</taxon>
        <taxon>Selaginella</taxon>
    </lineage>
</organism>
<dbReference type="InParanoid" id="D8R6W3"/>
<name>D8R6W3_SELML</name>
<feature type="region of interest" description="Disordered" evidence="8">
    <location>
        <begin position="1"/>
        <end position="35"/>
    </location>
</feature>
<accession>D8R6W3</accession>
<gene>
    <name evidence="11" type="ORF">SELMODRAFT_87100</name>
</gene>
<dbReference type="PANTHER" id="PTHR10953">
    <property type="entry name" value="UBIQUITIN-ACTIVATING ENZYME E1"/>
    <property type="match status" value="1"/>
</dbReference>